<dbReference type="Pfam" id="PF21419">
    <property type="entry name" value="RoxA-like_Cyt-c"/>
    <property type="match status" value="1"/>
</dbReference>
<evidence type="ECO:0000256" key="4">
    <source>
        <dbReference type="ARBA" id="ARBA00023002"/>
    </source>
</evidence>
<evidence type="ECO:0000259" key="9">
    <source>
        <dbReference type="PROSITE" id="PS51007"/>
    </source>
</evidence>
<keyword evidence="3" id="KW-0732">Signal</keyword>
<keyword evidence="4" id="KW-0560">Oxidoreductase</keyword>
<protein>
    <submittedName>
        <fullName evidence="10">PKD domain-containing protein</fullName>
    </submittedName>
</protein>
<dbReference type="SUPFAM" id="SSF49299">
    <property type="entry name" value="PKD domain"/>
    <property type="match status" value="1"/>
</dbReference>
<dbReference type="InterPro" id="IPR035986">
    <property type="entry name" value="PKD_dom_sf"/>
</dbReference>
<dbReference type="InterPro" id="IPR000601">
    <property type="entry name" value="PKD_dom"/>
</dbReference>
<dbReference type="InterPro" id="IPR036909">
    <property type="entry name" value="Cyt_c-like_dom_sf"/>
</dbReference>
<dbReference type="Gene3D" id="1.10.760.10">
    <property type="entry name" value="Cytochrome c-like domain"/>
    <property type="match status" value="2"/>
</dbReference>
<evidence type="ECO:0000256" key="3">
    <source>
        <dbReference type="ARBA" id="ARBA00022729"/>
    </source>
</evidence>
<dbReference type="CDD" id="cd00146">
    <property type="entry name" value="PKD"/>
    <property type="match status" value="1"/>
</dbReference>
<comment type="caution">
    <text evidence="10">The sequence shown here is derived from an EMBL/GenBank/DDBJ whole genome shotgun (WGS) entry which is preliminary data.</text>
</comment>
<dbReference type="PANTHER" id="PTHR30600">
    <property type="entry name" value="CYTOCHROME C PEROXIDASE-RELATED"/>
    <property type="match status" value="1"/>
</dbReference>
<dbReference type="RefSeq" id="WP_271999073.1">
    <property type="nucleotide sequence ID" value="NZ_JAQNDN010000007.1"/>
</dbReference>
<feature type="domain" description="Cytochrome c" evidence="9">
    <location>
        <begin position="518"/>
        <end position="645"/>
    </location>
</feature>
<dbReference type="PANTHER" id="PTHR30600:SF10">
    <property type="entry name" value="BLL6722 PROTEIN"/>
    <property type="match status" value="1"/>
</dbReference>
<accession>A0ABT5B5A0</accession>
<organism evidence="10 11">
    <name type="scientific">Nannocystis radixulma</name>
    <dbReference type="NCBI Taxonomy" id="2995305"/>
    <lineage>
        <taxon>Bacteria</taxon>
        <taxon>Pseudomonadati</taxon>
        <taxon>Myxococcota</taxon>
        <taxon>Polyangia</taxon>
        <taxon>Nannocystales</taxon>
        <taxon>Nannocystaceae</taxon>
        <taxon>Nannocystis</taxon>
    </lineage>
</organism>
<keyword evidence="11" id="KW-1185">Reference proteome</keyword>
<evidence type="ECO:0000313" key="10">
    <source>
        <dbReference type="EMBL" id="MDC0669298.1"/>
    </source>
</evidence>
<dbReference type="SUPFAM" id="SSF69322">
    <property type="entry name" value="Tricorn protease domain 2"/>
    <property type="match status" value="1"/>
</dbReference>
<feature type="region of interest" description="Disordered" evidence="7">
    <location>
        <begin position="19"/>
        <end position="86"/>
    </location>
</feature>
<evidence type="ECO:0000256" key="6">
    <source>
        <dbReference type="PROSITE-ProRule" id="PRU00433"/>
    </source>
</evidence>
<name>A0ABT5B5A0_9BACT</name>
<keyword evidence="2 6" id="KW-0479">Metal-binding</keyword>
<dbReference type="PROSITE" id="PS50093">
    <property type="entry name" value="PKD"/>
    <property type="match status" value="1"/>
</dbReference>
<dbReference type="InterPro" id="IPR051395">
    <property type="entry name" value="Cytochrome_c_Peroxidase/MauG"/>
</dbReference>
<evidence type="ECO:0000256" key="2">
    <source>
        <dbReference type="ARBA" id="ARBA00022723"/>
    </source>
</evidence>
<feature type="compositionally biased region" description="Low complexity" evidence="7">
    <location>
        <begin position="27"/>
        <end position="75"/>
    </location>
</feature>
<evidence type="ECO:0000256" key="7">
    <source>
        <dbReference type="SAM" id="MobiDB-lite"/>
    </source>
</evidence>
<evidence type="ECO:0000256" key="1">
    <source>
        <dbReference type="ARBA" id="ARBA00022617"/>
    </source>
</evidence>
<proteinExistence type="predicted"/>
<dbReference type="InterPro" id="IPR022409">
    <property type="entry name" value="PKD/Chitinase_dom"/>
</dbReference>
<dbReference type="PROSITE" id="PS51007">
    <property type="entry name" value="CYTC"/>
    <property type="match status" value="2"/>
</dbReference>
<evidence type="ECO:0000313" key="11">
    <source>
        <dbReference type="Proteomes" id="UP001217838"/>
    </source>
</evidence>
<dbReference type="InterPro" id="IPR015943">
    <property type="entry name" value="WD40/YVTN_repeat-like_dom_sf"/>
</dbReference>
<dbReference type="SMART" id="SM00089">
    <property type="entry name" value="PKD"/>
    <property type="match status" value="1"/>
</dbReference>
<dbReference type="SUPFAM" id="SSF46626">
    <property type="entry name" value="Cytochrome c"/>
    <property type="match status" value="2"/>
</dbReference>
<dbReference type="PROSITE" id="PS51257">
    <property type="entry name" value="PROKAR_LIPOPROTEIN"/>
    <property type="match status" value="1"/>
</dbReference>
<evidence type="ECO:0000259" key="8">
    <source>
        <dbReference type="PROSITE" id="PS50093"/>
    </source>
</evidence>
<feature type="domain" description="PKD" evidence="8">
    <location>
        <begin position="78"/>
        <end position="160"/>
    </location>
</feature>
<dbReference type="Proteomes" id="UP001217838">
    <property type="component" value="Unassembled WGS sequence"/>
</dbReference>
<keyword evidence="5 6" id="KW-0408">Iron</keyword>
<evidence type="ECO:0000256" key="5">
    <source>
        <dbReference type="ARBA" id="ARBA00023004"/>
    </source>
</evidence>
<dbReference type="Pfam" id="PF18911">
    <property type="entry name" value="PKD_4"/>
    <property type="match status" value="1"/>
</dbReference>
<dbReference type="EMBL" id="JAQNDN010000007">
    <property type="protein sequence ID" value="MDC0669298.1"/>
    <property type="molecule type" value="Genomic_DNA"/>
</dbReference>
<keyword evidence="1 6" id="KW-0349">Heme</keyword>
<sequence>MAKKLALWTCLCGLVAGGCPEPGPAASTGTSDGETGTEMSSGTVDESSSGTDATGTATEAAPTTTEAPTSGTTGPDGPLHPDPGEPRYVLIGEAVVLDGSASTGAVLYQWDPGDGSPASEPSADPVFMAMYAEPGRYKPILTVYDGQGGKLSASVTITATKPVVWQPRHSSTVAQLGEADAVAVVSADSDEVMIAEWSAGEFTVARRIGTAAGPRTVSDMGEWIAVAAQDAGVLEFHRWDGGDAGHALALGHGSRPFGVVAAGTTVYAALQGPGRLAVVEFDGQNPPVLQDMIEVGFDARGVTLLPDGRVAVTRWRSPVSGGEVSIVDVAQGEVVETWPLQFDPQQASDTEVGGVPSYLSQIAVSPTADLAALPALQVNVMQGMFLNGQTLDPDQVMRAIVAYVALPAGAEQFERRKQFDNRGLASAAAFSPRGDYLYVATRGPQTVERVDVFSGDSSGNLFKVGYAPEGLAVSRDGRWLFVDASLSRELVVHDTGVFDSPGPAVARLQIPSSEPLEPAVLRGKQLFNDSEDDRLSKDDYIACAHCHLDGESDLQVWDFSERGEGLRDTAALLGHAGLGDGPIHWSANFDEVQDFENDIRGGFGGAGLLDDADWEAGTHSQTLGDPKAGLSADLDALAAYLATLTEEPHSPFRGPLGELTAEAELGRALFESAELACATCHKGQRLTDSQWVDPGVPLLHDVGTLGPGSGQRLGMALTGLDTPTLHGLWRTPPYLHDGSAATLGEVLGAKNPDDLHGVTSALDDEERAALVAYLLCLDGQVD</sequence>
<reference evidence="10 11" key="1">
    <citation type="submission" date="2022-11" db="EMBL/GenBank/DDBJ databases">
        <title>Minimal conservation of predation-associated metabolite biosynthetic gene clusters underscores biosynthetic potential of Myxococcota including descriptions for ten novel species: Archangium lansinium sp. nov., Myxococcus landrumus sp. nov., Nannocystis bai.</title>
        <authorList>
            <person name="Ahearne A."/>
            <person name="Stevens C."/>
            <person name="Dowd S."/>
        </authorList>
    </citation>
    <scope>NUCLEOTIDE SEQUENCE [LARGE SCALE GENOMIC DNA]</scope>
    <source>
        <strain evidence="10 11">NCELM</strain>
    </source>
</reference>
<dbReference type="InterPro" id="IPR009056">
    <property type="entry name" value="Cyt_c-like_dom"/>
</dbReference>
<gene>
    <name evidence="10" type="ORF">POL58_16210</name>
</gene>
<feature type="domain" description="Cytochrome c" evidence="9">
    <location>
        <begin position="661"/>
        <end position="778"/>
    </location>
</feature>
<dbReference type="Gene3D" id="2.130.10.10">
    <property type="entry name" value="YVTN repeat-like/Quinoprotein amine dehydrogenase"/>
    <property type="match status" value="2"/>
</dbReference>